<evidence type="ECO:0000313" key="1">
    <source>
        <dbReference type="EMBL" id="SER39266.1"/>
    </source>
</evidence>
<dbReference type="OrthoDB" id="1448607at2"/>
<organism evidence="1 2">
    <name type="scientific">Flavobacterium frigoris</name>
    <dbReference type="NCBI Taxonomy" id="229204"/>
    <lineage>
        <taxon>Bacteria</taxon>
        <taxon>Pseudomonadati</taxon>
        <taxon>Bacteroidota</taxon>
        <taxon>Flavobacteriia</taxon>
        <taxon>Flavobacteriales</taxon>
        <taxon>Flavobacteriaceae</taxon>
        <taxon>Flavobacterium</taxon>
    </lineage>
</organism>
<accession>A0A1H9NTF4</accession>
<dbReference type="Pfam" id="PF19765">
    <property type="entry name" value="DUF6252"/>
    <property type="match status" value="1"/>
</dbReference>
<dbReference type="AlphaFoldDB" id="A0A1H9NTF4"/>
<keyword evidence="2" id="KW-1185">Reference proteome</keyword>
<sequence>MKNIFLFFVVLFTLISCQEDVRFNNPSFQGVKNNVFWRASLSTATLGDNGALIITGYSGNEIITLRTTSAAEGVYVLGSSDSETAVYVLTDATAKITFATGSGKGDGQIVVTEYDLINNTISGTFKFNAENSYGNPLAGSTLNFQQGVFYKVPIIVQASTN</sequence>
<dbReference type="RefSeq" id="WP_074724056.1">
    <property type="nucleotide sequence ID" value="NZ_CBCRVS010000001.1"/>
</dbReference>
<gene>
    <name evidence="1" type="ORF">SAMN05444355_11191</name>
</gene>
<dbReference type="Proteomes" id="UP000183658">
    <property type="component" value="Unassembled WGS sequence"/>
</dbReference>
<protein>
    <recommendedName>
        <fullName evidence="3">Lipoprotein</fullName>
    </recommendedName>
</protein>
<dbReference type="EMBL" id="FOFZ01000011">
    <property type="protein sequence ID" value="SER39266.1"/>
    <property type="molecule type" value="Genomic_DNA"/>
</dbReference>
<dbReference type="PROSITE" id="PS51257">
    <property type="entry name" value="PROKAR_LIPOPROTEIN"/>
    <property type="match status" value="1"/>
</dbReference>
<evidence type="ECO:0000313" key="2">
    <source>
        <dbReference type="Proteomes" id="UP000183658"/>
    </source>
</evidence>
<proteinExistence type="predicted"/>
<evidence type="ECO:0008006" key="3">
    <source>
        <dbReference type="Google" id="ProtNLM"/>
    </source>
</evidence>
<name>A0A1H9NTF4_FLAFI</name>
<dbReference type="InterPro" id="IPR046219">
    <property type="entry name" value="DUF6252"/>
</dbReference>
<reference evidence="2" key="1">
    <citation type="submission" date="2016-10" db="EMBL/GenBank/DDBJ databases">
        <authorList>
            <person name="Varghese N."/>
            <person name="Submissions S."/>
        </authorList>
    </citation>
    <scope>NUCLEOTIDE SEQUENCE [LARGE SCALE GENOMIC DNA]</scope>
    <source>
        <strain evidence="2">DSM 15719</strain>
    </source>
</reference>